<sequence length="105" mass="11693">MAPAAQRPQRFINANAVLTGRWTGDGYPFRYVVLWNQGVLSINNALDGLLSPARSSSPAAGRCSTSTKRAAAPRSDGRSFSHRRRRPKSRPKRRARHRHTGSARR</sequence>
<protein>
    <submittedName>
        <fullName evidence="2">Uncharacterized protein</fullName>
    </submittedName>
</protein>
<evidence type="ECO:0000313" key="2">
    <source>
        <dbReference type="EMBL" id="GAA2011279.1"/>
    </source>
</evidence>
<dbReference type="EMBL" id="BAAANO010000021">
    <property type="protein sequence ID" value="GAA2011279.1"/>
    <property type="molecule type" value="Genomic_DNA"/>
</dbReference>
<gene>
    <name evidence="2" type="ORF">GCM10009755_23260</name>
</gene>
<feature type="compositionally biased region" description="Low complexity" evidence="1">
    <location>
        <begin position="50"/>
        <end position="62"/>
    </location>
</feature>
<reference evidence="2 3" key="1">
    <citation type="journal article" date="2019" name="Int. J. Syst. Evol. Microbiol.">
        <title>The Global Catalogue of Microorganisms (GCM) 10K type strain sequencing project: providing services to taxonomists for standard genome sequencing and annotation.</title>
        <authorList>
            <consortium name="The Broad Institute Genomics Platform"/>
            <consortium name="The Broad Institute Genome Sequencing Center for Infectious Disease"/>
            <person name="Wu L."/>
            <person name="Ma J."/>
        </authorList>
    </citation>
    <scope>NUCLEOTIDE SEQUENCE [LARGE SCALE GENOMIC DNA]</scope>
    <source>
        <strain evidence="2 3">JCM 14546</strain>
    </source>
</reference>
<accession>A0ABN2TJV9</accession>
<organism evidence="2 3">
    <name type="scientific">Brevibacterium samyangense</name>
    <dbReference type="NCBI Taxonomy" id="366888"/>
    <lineage>
        <taxon>Bacteria</taxon>
        <taxon>Bacillati</taxon>
        <taxon>Actinomycetota</taxon>
        <taxon>Actinomycetes</taxon>
        <taxon>Micrococcales</taxon>
        <taxon>Brevibacteriaceae</taxon>
        <taxon>Brevibacterium</taxon>
    </lineage>
</organism>
<name>A0ABN2TJV9_9MICO</name>
<evidence type="ECO:0000313" key="3">
    <source>
        <dbReference type="Proteomes" id="UP001500755"/>
    </source>
</evidence>
<keyword evidence="3" id="KW-1185">Reference proteome</keyword>
<proteinExistence type="predicted"/>
<dbReference type="Proteomes" id="UP001500755">
    <property type="component" value="Unassembled WGS sequence"/>
</dbReference>
<feature type="compositionally biased region" description="Basic residues" evidence="1">
    <location>
        <begin position="80"/>
        <end position="105"/>
    </location>
</feature>
<evidence type="ECO:0000256" key="1">
    <source>
        <dbReference type="SAM" id="MobiDB-lite"/>
    </source>
</evidence>
<comment type="caution">
    <text evidence="2">The sequence shown here is derived from an EMBL/GenBank/DDBJ whole genome shotgun (WGS) entry which is preliminary data.</text>
</comment>
<feature type="region of interest" description="Disordered" evidence="1">
    <location>
        <begin position="50"/>
        <end position="105"/>
    </location>
</feature>